<reference evidence="4 5" key="1">
    <citation type="submission" date="2020-03" db="EMBL/GenBank/DDBJ databases">
        <title>WGS of the type strain of Planosporangium spp.</title>
        <authorList>
            <person name="Thawai C."/>
        </authorList>
    </citation>
    <scope>NUCLEOTIDE SEQUENCE [LARGE SCALE GENOMIC DNA]</scope>
    <source>
        <strain evidence="4 5">TBRC 5610</strain>
    </source>
</reference>
<dbReference type="Proteomes" id="UP000722989">
    <property type="component" value="Unassembled WGS sequence"/>
</dbReference>
<dbReference type="InterPro" id="IPR036188">
    <property type="entry name" value="FAD/NAD-bd_sf"/>
</dbReference>
<keyword evidence="5" id="KW-1185">Reference proteome</keyword>
<dbReference type="PANTHER" id="PTHR42949">
    <property type="entry name" value="ANAEROBIC GLYCEROL-3-PHOSPHATE DEHYDROGENASE SUBUNIT B"/>
    <property type="match status" value="1"/>
</dbReference>
<evidence type="ECO:0000259" key="3">
    <source>
        <dbReference type="Pfam" id="PF07992"/>
    </source>
</evidence>
<dbReference type="PANTHER" id="PTHR42949:SF3">
    <property type="entry name" value="ANAEROBIC GLYCEROL-3-PHOSPHATE DEHYDROGENASE SUBUNIT B"/>
    <property type="match status" value="1"/>
</dbReference>
<dbReference type="EMBL" id="JAATVY010000027">
    <property type="protein sequence ID" value="NJC73253.1"/>
    <property type="molecule type" value="Genomic_DNA"/>
</dbReference>
<evidence type="ECO:0000313" key="4">
    <source>
        <dbReference type="EMBL" id="NJC73253.1"/>
    </source>
</evidence>
<dbReference type="Pfam" id="PF07992">
    <property type="entry name" value="Pyr_redox_2"/>
    <property type="match status" value="1"/>
</dbReference>
<evidence type="ECO:0000256" key="2">
    <source>
        <dbReference type="SAM" id="MobiDB-lite"/>
    </source>
</evidence>
<gene>
    <name evidence="4" type="ORF">HC031_26555</name>
</gene>
<feature type="domain" description="FAD/NAD(P)-binding" evidence="3">
    <location>
        <begin position="19"/>
        <end position="138"/>
    </location>
</feature>
<feature type="compositionally biased region" description="Basic and acidic residues" evidence="2">
    <location>
        <begin position="10"/>
        <end position="30"/>
    </location>
</feature>
<accession>A0ABX0Y760</accession>
<evidence type="ECO:0000313" key="5">
    <source>
        <dbReference type="Proteomes" id="UP000722989"/>
    </source>
</evidence>
<dbReference type="PRINTS" id="PR00419">
    <property type="entry name" value="ADXRDTASE"/>
</dbReference>
<proteinExistence type="predicted"/>
<comment type="caution">
    <text evidence="4">The sequence shown here is derived from an EMBL/GenBank/DDBJ whole genome shotgun (WGS) entry which is preliminary data.</text>
</comment>
<dbReference type="InterPro" id="IPR051691">
    <property type="entry name" value="Metab_Enz_Cyan_OpOx_G3PDH"/>
</dbReference>
<name>A0ABX0Y760_9ACTN</name>
<evidence type="ECO:0000256" key="1">
    <source>
        <dbReference type="ARBA" id="ARBA00023002"/>
    </source>
</evidence>
<feature type="region of interest" description="Disordered" evidence="2">
    <location>
        <begin position="1"/>
        <end position="30"/>
    </location>
</feature>
<dbReference type="Gene3D" id="3.50.50.60">
    <property type="entry name" value="FAD/NAD(P)-binding domain"/>
    <property type="match status" value="1"/>
</dbReference>
<protein>
    <submittedName>
        <fullName evidence="4">FAD-dependent oxidoreductase</fullName>
    </submittedName>
</protein>
<sequence>MLGGNLLPDRAAHEHRPGHRQADRPRDGRLMTDTIVVGAGPSGLGCATALARSVQVVVVDRIPVVGGTAGWDHPAIQRYADHARELGVHFRLGETGIRWSDHRLLVTGPGASTLLPAAHLFFAGGLRPATAANLGLTGDRPAGVIPATVAEHLLQAGVPLWRSVAVLGDGHWARTVAHRARQLGARIIGIGESTQWADEHHPRPRSWSVAGASRVTALTLSYADPAGADTHQITVNCDAIVLADRPLPNRNVDGAVLSSAADVTFVQPIEPSDVQGRFDHARHVADTWLNSLRKVDAP</sequence>
<keyword evidence="1" id="KW-0560">Oxidoreductase</keyword>
<dbReference type="SUPFAM" id="SSF51905">
    <property type="entry name" value="FAD/NAD(P)-binding domain"/>
    <property type="match status" value="1"/>
</dbReference>
<dbReference type="InterPro" id="IPR023753">
    <property type="entry name" value="FAD/NAD-binding_dom"/>
</dbReference>
<organism evidence="4 5">
    <name type="scientific">Planosporangium thailandense</name>
    <dbReference type="NCBI Taxonomy" id="765197"/>
    <lineage>
        <taxon>Bacteria</taxon>
        <taxon>Bacillati</taxon>
        <taxon>Actinomycetota</taxon>
        <taxon>Actinomycetes</taxon>
        <taxon>Micromonosporales</taxon>
        <taxon>Micromonosporaceae</taxon>
        <taxon>Planosporangium</taxon>
    </lineage>
</organism>